<feature type="region of interest" description="Disordered" evidence="1">
    <location>
        <begin position="1"/>
        <end position="59"/>
    </location>
</feature>
<name>A0A9P6RCZ0_9FUNG</name>
<comment type="caution">
    <text evidence="3">The sequence shown here is derived from an EMBL/GenBank/DDBJ whole genome shotgun (WGS) entry which is preliminary data.</text>
</comment>
<reference evidence="3" key="1">
    <citation type="journal article" date="2020" name="Fungal Divers.">
        <title>Resolving the Mortierellaceae phylogeny through synthesis of multi-gene phylogenetics and phylogenomics.</title>
        <authorList>
            <person name="Vandepol N."/>
            <person name="Liber J."/>
            <person name="Desiro A."/>
            <person name="Na H."/>
            <person name="Kennedy M."/>
            <person name="Barry K."/>
            <person name="Grigoriev I.V."/>
            <person name="Miller A.N."/>
            <person name="O'Donnell K."/>
            <person name="Stajich J.E."/>
            <person name="Bonito G."/>
        </authorList>
    </citation>
    <scope>NUCLEOTIDE SEQUENCE</scope>
    <source>
        <strain evidence="3">REB-010B</strain>
    </source>
</reference>
<dbReference type="CDD" id="cd02440">
    <property type="entry name" value="AdoMet_MTases"/>
    <property type="match status" value="1"/>
</dbReference>
<sequence>MGNTKSRPHSSGPSRKHVKRGSRALDAQPTRHSSAEHYTISSPTADNFSHHLHQPKGKALYNDSGHYSIHGSTSIVAPLPHPDFHNGSYHHHSLSSPARLDQPKKSSDPSLQLQYGSKVKRATPGGSGGASMGFSANGTSVNSVPIRTTSTIPQAYMSMGLTTADDYGPSGSLGASGVGGVDTNGYGAHFINGDPDVMLQQQQQLLQQQQQRESDARSTSVSNRRSQGRLSSFVPLPTPQQQYNTTASSFQPQSSYQQYHRMSSGTPTPRGAYREDELDLGNQSLTAVSLGMNDGINSARLSHGGGRYQQQQQQHLQQQEQVDLPATQRLSAFGNIAHTKQSSTDTVRIQSYDHAYPAARDRSSINNTILKGSVHNAILKSGISKTNNNINNNNHHNSGSILLNSDNISKQYVPGNMNMGLPRASEIFSAVAPVRELKTSPPPALESLAPRSVMTENVFSQLAMLYPSTPRDANSRERVHRWVDEVARALTFNPDTDVPGWIIPVMPDMLDHPASPFYVDRITYELDLMPPIQSFQRPFRNVIDINCTTGEWAMDIAIKYPQAIVYALDPLMDMNRIPQRTPPNCQFKQRDIRDQNGEFDLVHQRLGAFKIQFLEWTPHFAELNRLLRPGGWIQLAESNGMLVRAGIESLKVNRWVEQAALSSGLNPTRMVGALMPTILAAGLINVQCYEYGIPIGDWAGRRGNIAMRSYLLMVESLREEIIEMNRLEEGIFEETIALMMMECAAENAELVMNVIMAQKPPIDDGW</sequence>
<keyword evidence="4" id="KW-1185">Reference proteome</keyword>
<evidence type="ECO:0000256" key="1">
    <source>
        <dbReference type="SAM" id="MobiDB-lite"/>
    </source>
</evidence>
<dbReference type="InterPro" id="IPR029063">
    <property type="entry name" value="SAM-dependent_MTases_sf"/>
</dbReference>
<dbReference type="PANTHER" id="PTHR43591:SF24">
    <property type="entry name" value="2-METHOXY-6-POLYPRENYL-1,4-BENZOQUINOL METHYLASE, MITOCHONDRIAL"/>
    <property type="match status" value="1"/>
</dbReference>
<dbReference type="PANTHER" id="PTHR43591">
    <property type="entry name" value="METHYLTRANSFERASE"/>
    <property type="match status" value="1"/>
</dbReference>
<dbReference type="InterPro" id="IPR041698">
    <property type="entry name" value="Methyltransf_25"/>
</dbReference>
<proteinExistence type="predicted"/>
<dbReference type="Gene3D" id="3.40.50.150">
    <property type="entry name" value="Vaccinia Virus protein VP39"/>
    <property type="match status" value="1"/>
</dbReference>
<dbReference type="GO" id="GO:0008168">
    <property type="term" value="F:methyltransferase activity"/>
    <property type="evidence" value="ECO:0007669"/>
    <property type="project" value="TreeGrafter"/>
</dbReference>
<dbReference type="EMBL" id="JAAAIP010000421">
    <property type="protein sequence ID" value="KAG0317475.1"/>
    <property type="molecule type" value="Genomic_DNA"/>
</dbReference>
<dbReference type="Pfam" id="PF13649">
    <property type="entry name" value="Methyltransf_25"/>
    <property type="match status" value="1"/>
</dbReference>
<organism evidence="3 4">
    <name type="scientific">Dissophora globulifera</name>
    <dbReference type="NCBI Taxonomy" id="979702"/>
    <lineage>
        <taxon>Eukaryota</taxon>
        <taxon>Fungi</taxon>
        <taxon>Fungi incertae sedis</taxon>
        <taxon>Mucoromycota</taxon>
        <taxon>Mortierellomycotina</taxon>
        <taxon>Mortierellomycetes</taxon>
        <taxon>Mortierellales</taxon>
        <taxon>Mortierellaceae</taxon>
        <taxon>Dissophora</taxon>
    </lineage>
</organism>
<feature type="region of interest" description="Disordered" evidence="1">
    <location>
        <begin position="202"/>
        <end position="274"/>
    </location>
</feature>
<feature type="region of interest" description="Disordered" evidence="1">
    <location>
        <begin position="78"/>
        <end position="143"/>
    </location>
</feature>
<feature type="compositionally biased region" description="Polar residues" evidence="1">
    <location>
        <begin position="217"/>
        <end position="230"/>
    </location>
</feature>
<dbReference type="OrthoDB" id="2013972at2759"/>
<gene>
    <name evidence="3" type="ORF">BGZ99_006289</name>
</gene>
<dbReference type="SUPFAM" id="SSF53335">
    <property type="entry name" value="S-adenosyl-L-methionine-dependent methyltransferases"/>
    <property type="match status" value="1"/>
</dbReference>
<feature type="compositionally biased region" description="Polar residues" evidence="1">
    <location>
        <begin position="1"/>
        <end position="13"/>
    </location>
</feature>
<dbReference type="Proteomes" id="UP000738325">
    <property type="component" value="Unassembled WGS sequence"/>
</dbReference>
<accession>A0A9P6RCZ0</accession>
<dbReference type="AlphaFoldDB" id="A0A9P6RCZ0"/>
<evidence type="ECO:0000259" key="2">
    <source>
        <dbReference type="Pfam" id="PF13649"/>
    </source>
</evidence>
<evidence type="ECO:0000313" key="3">
    <source>
        <dbReference type="EMBL" id="KAG0317475.1"/>
    </source>
</evidence>
<feature type="compositionally biased region" description="Low complexity" evidence="1">
    <location>
        <begin position="202"/>
        <end position="211"/>
    </location>
</feature>
<protein>
    <recommendedName>
        <fullName evidence="2">Methyltransferase domain-containing protein</fullName>
    </recommendedName>
</protein>
<feature type="domain" description="Methyltransferase" evidence="2">
    <location>
        <begin position="542"/>
        <end position="631"/>
    </location>
</feature>
<evidence type="ECO:0000313" key="4">
    <source>
        <dbReference type="Proteomes" id="UP000738325"/>
    </source>
</evidence>
<feature type="compositionally biased region" description="Low complexity" evidence="1">
    <location>
        <begin position="248"/>
        <end position="259"/>
    </location>
</feature>